<keyword evidence="1" id="KW-0853">WD repeat</keyword>
<accession>A4A4K5</accession>
<dbReference type="SUPFAM" id="SSF50969">
    <property type="entry name" value="YVTN repeat-like/Quinoprotein amine dehydrogenase"/>
    <property type="match status" value="1"/>
</dbReference>
<evidence type="ECO:0000313" key="4">
    <source>
        <dbReference type="Proteomes" id="UP000019205"/>
    </source>
</evidence>
<dbReference type="PANTHER" id="PTHR44019:SF8">
    <property type="entry name" value="POC1 CENTRIOLAR PROTEIN HOMOLOG"/>
    <property type="match status" value="1"/>
</dbReference>
<evidence type="ECO:0000313" key="3">
    <source>
        <dbReference type="EMBL" id="EAQ98726.2"/>
    </source>
</evidence>
<reference evidence="3 4" key="1">
    <citation type="journal article" date="2007" name="Proc. Natl. Acad. Sci. U.S.A.">
        <title>Characterization of a marine gammaproteobacterium capable of aerobic anoxygenic photosynthesis.</title>
        <authorList>
            <person name="Fuchs B.M."/>
            <person name="Spring S."/>
            <person name="Teeling H."/>
            <person name="Quast C."/>
            <person name="Wulf J."/>
            <person name="Schattenhofer M."/>
            <person name="Yan S."/>
            <person name="Ferriera S."/>
            <person name="Johnson J."/>
            <person name="Glockner F.O."/>
            <person name="Amann R."/>
        </authorList>
    </citation>
    <scope>NUCLEOTIDE SEQUENCE [LARGE SCALE GENOMIC DNA]</scope>
    <source>
        <strain evidence="3">KT71</strain>
    </source>
</reference>
<keyword evidence="4" id="KW-1185">Reference proteome</keyword>
<dbReference type="PANTHER" id="PTHR44019">
    <property type="entry name" value="WD REPEAT-CONTAINING PROTEIN 55"/>
    <property type="match status" value="1"/>
</dbReference>
<dbReference type="HOGENOM" id="CLU_727057_0_0_6"/>
<protein>
    <recommendedName>
        <fullName evidence="5">WD40 repeat protein</fullName>
    </recommendedName>
</protein>
<organism evidence="3 4">
    <name type="scientific">Congregibacter litoralis KT71</name>
    <dbReference type="NCBI Taxonomy" id="314285"/>
    <lineage>
        <taxon>Bacteria</taxon>
        <taxon>Pseudomonadati</taxon>
        <taxon>Pseudomonadota</taxon>
        <taxon>Gammaproteobacteria</taxon>
        <taxon>Cellvibrionales</taxon>
        <taxon>Halieaceae</taxon>
        <taxon>Congregibacter</taxon>
    </lineage>
</organism>
<gene>
    <name evidence="3" type="ORF">KT71_08872</name>
</gene>
<dbReference type="STRING" id="314285.KT71_08872"/>
<reference evidence="3 4" key="2">
    <citation type="journal article" date="2009" name="PLoS ONE">
        <title>The photosynthetic apparatus and its regulation in the aerobic gammaproteobacterium Congregibacter litoralis gen. nov., sp. nov.</title>
        <authorList>
            <person name="Spring S."/>
            <person name="Lunsdorf H."/>
            <person name="Fuchs B.M."/>
            <person name="Tindall B.J."/>
        </authorList>
    </citation>
    <scope>NUCLEOTIDE SEQUENCE [LARGE SCALE GENOMIC DNA]</scope>
    <source>
        <strain evidence="3">KT71</strain>
    </source>
</reference>
<dbReference type="eggNOG" id="COG2319">
    <property type="taxonomic scope" value="Bacteria"/>
</dbReference>
<evidence type="ECO:0008006" key="5">
    <source>
        <dbReference type="Google" id="ProtNLM"/>
    </source>
</evidence>
<dbReference type="InterPro" id="IPR011044">
    <property type="entry name" value="Quino_amine_DH_bsu"/>
</dbReference>
<dbReference type="SMART" id="SM00320">
    <property type="entry name" value="WD40"/>
    <property type="match status" value="4"/>
</dbReference>
<dbReference type="InterPro" id="IPR050505">
    <property type="entry name" value="WDR55/POC1"/>
</dbReference>
<proteinExistence type="predicted"/>
<evidence type="ECO:0000256" key="2">
    <source>
        <dbReference type="ARBA" id="ARBA00022737"/>
    </source>
</evidence>
<name>A4A4K5_9GAMM</name>
<dbReference type="EMBL" id="AAOA02000003">
    <property type="protein sequence ID" value="EAQ98726.2"/>
    <property type="molecule type" value="Genomic_DNA"/>
</dbReference>
<dbReference type="InterPro" id="IPR001680">
    <property type="entry name" value="WD40_rpt"/>
</dbReference>
<dbReference type="AlphaFoldDB" id="A4A4K5"/>
<dbReference type="Gene3D" id="2.130.10.10">
    <property type="entry name" value="YVTN repeat-like/Quinoprotein amine dehydrogenase"/>
    <property type="match status" value="2"/>
</dbReference>
<keyword evidence="2" id="KW-0677">Repeat</keyword>
<evidence type="ECO:0000256" key="1">
    <source>
        <dbReference type="ARBA" id="ARBA00022574"/>
    </source>
</evidence>
<dbReference type="Pfam" id="PF00400">
    <property type="entry name" value="WD40"/>
    <property type="match status" value="1"/>
</dbReference>
<comment type="caution">
    <text evidence="3">The sequence shown here is derived from an EMBL/GenBank/DDBJ whole genome shotgun (WGS) entry which is preliminary data.</text>
</comment>
<sequence length="380" mass="41305">MRIVLRRRFSWRTIGKQSLQAGKLLLLCMSVLMISCSEDPATAAGQAESNSVAIADGSLSVIVEPDRIEGSGDYDLAEVPVVLHQVDDAVNGLTFPAESLVLAVALNRDVLLIDAVSGRQATRFERCQSCSSVHITRSDDDAEFLMLGRARDSGAAYDLATGKMLRKLTGPDYRAAYAPDRTLLLSVMDRQAVIEAPASDRLVWESGVIRVGAVDYAPDGSRFVISADGDGDGDSRSGGKVLIYDAATRLPETRIDFSRATFNHLGFAPDSKRMVLGSYKSRVVVWDFQKNAAHCRFDSDKDGHGLRILKLSPKGRLIATGGGTDRWGYVRVWDAETCTLRAEVNLRKRVGSLSFHKSKPLLAAGSWSGEIAIIDLDALE</sequence>
<dbReference type="InterPro" id="IPR015943">
    <property type="entry name" value="WD40/YVTN_repeat-like_dom_sf"/>
</dbReference>
<dbReference type="Proteomes" id="UP000019205">
    <property type="component" value="Chromosome"/>
</dbReference>